<feature type="domain" description="DUF6968" evidence="1">
    <location>
        <begin position="6"/>
        <end position="97"/>
    </location>
</feature>
<evidence type="ECO:0000313" key="3">
    <source>
        <dbReference type="Proteomes" id="UP000309215"/>
    </source>
</evidence>
<accession>A0A4U1JL72</accession>
<evidence type="ECO:0000313" key="2">
    <source>
        <dbReference type="EMBL" id="TKD12835.1"/>
    </source>
</evidence>
<dbReference type="AlphaFoldDB" id="A0A4U1JL72"/>
<name>A0A4U1JL72_9BACT</name>
<evidence type="ECO:0000259" key="1">
    <source>
        <dbReference type="Pfam" id="PF22302"/>
    </source>
</evidence>
<dbReference type="EMBL" id="SSMQ01000002">
    <property type="protein sequence ID" value="TKD12835.1"/>
    <property type="molecule type" value="Genomic_DNA"/>
</dbReference>
<keyword evidence="3" id="KW-1185">Reference proteome</keyword>
<dbReference type="Pfam" id="PF22302">
    <property type="entry name" value="DUF6968"/>
    <property type="match status" value="1"/>
</dbReference>
<organism evidence="2 3">
    <name type="scientific">Polyangium fumosum</name>
    <dbReference type="NCBI Taxonomy" id="889272"/>
    <lineage>
        <taxon>Bacteria</taxon>
        <taxon>Pseudomonadati</taxon>
        <taxon>Myxococcota</taxon>
        <taxon>Polyangia</taxon>
        <taxon>Polyangiales</taxon>
        <taxon>Polyangiaceae</taxon>
        <taxon>Polyangium</taxon>
    </lineage>
</organism>
<sequence length="100" mass="11386">MKRVVAERILEFRQSQESKPKNVRVRIGAPQKEGNDWSVEYEIRGPGRRREKRKVWGIDSVQALHMAMGSVPVDVRGIEMLTGGKVTFLGGEDLMFPSFK</sequence>
<comment type="caution">
    <text evidence="2">The sequence shown here is derived from an EMBL/GenBank/DDBJ whole genome shotgun (WGS) entry which is preliminary data.</text>
</comment>
<dbReference type="OrthoDB" id="5515802at2"/>
<reference evidence="2 3" key="1">
    <citation type="submission" date="2019-04" db="EMBL/GenBank/DDBJ databases">
        <authorList>
            <person name="Li Y."/>
            <person name="Wang J."/>
        </authorList>
    </citation>
    <scope>NUCLEOTIDE SEQUENCE [LARGE SCALE GENOMIC DNA]</scope>
    <source>
        <strain evidence="2 3">DSM 14668</strain>
    </source>
</reference>
<dbReference type="InterPro" id="IPR054241">
    <property type="entry name" value="DUF6968"/>
</dbReference>
<protein>
    <recommendedName>
        <fullName evidence="1">DUF6968 domain-containing protein</fullName>
    </recommendedName>
</protein>
<dbReference type="Proteomes" id="UP000309215">
    <property type="component" value="Unassembled WGS sequence"/>
</dbReference>
<dbReference type="RefSeq" id="WP_136927473.1">
    <property type="nucleotide sequence ID" value="NZ_SSMQ01000002.1"/>
</dbReference>
<gene>
    <name evidence="2" type="ORF">E8A74_03555</name>
</gene>
<proteinExistence type="predicted"/>